<evidence type="ECO:0000313" key="1">
    <source>
        <dbReference type="EMBL" id="MBB5728874.1"/>
    </source>
</evidence>
<dbReference type="AlphaFoldDB" id="A0A7W9BS10"/>
<organism evidence="1 2">
    <name type="scientific">Sphingomonas prati</name>
    <dbReference type="NCBI Taxonomy" id="1843237"/>
    <lineage>
        <taxon>Bacteria</taxon>
        <taxon>Pseudomonadati</taxon>
        <taxon>Pseudomonadota</taxon>
        <taxon>Alphaproteobacteria</taxon>
        <taxon>Sphingomonadales</taxon>
        <taxon>Sphingomonadaceae</taxon>
        <taxon>Sphingomonas</taxon>
    </lineage>
</organism>
<protein>
    <submittedName>
        <fullName evidence="1">Uncharacterized protein</fullName>
    </submittedName>
</protein>
<evidence type="ECO:0000313" key="2">
    <source>
        <dbReference type="Proteomes" id="UP000546701"/>
    </source>
</evidence>
<accession>A0A7W9BS10</accession>
<gene>
    <name evidence="1" type="ORF">FHS99_001352</name>
</gene>
<comment type="caution">
    <text evidence="1">The sequence shown here is derived from an EMBL/GenBank/DDBJ whole genome shotgun (WGS) entry which is preliminary data.</text>
</comment>
<dbReference type="EMBL" id="JACIJR010000003">
    <property type="protein sequence ID" value="MBB5728874.1"/>
    <property type="molecule type" value="Genomic_DNA"/>
</dbReference>
<sequence length="29" mass="3337">MPNRLIGKRMLRNSVRGLYAIAVAWQKPP</sequence>
<keyword evidence="2" id="KW-1185">Reference proteome</keyword>
<dbReference type="Proteomes" id="UP000546701">
    <property type="component" value="Unassembled WGS sequence"/>
</dbReference>
<proteinExistence type="predicted"/>
<reference evidence="1 2" key="1">
    <citation type="submission" date="2020-08" db="EMBL/GenBank/DDBJ databases">
        <title>Genomic Encyclopedia of Type Strains, Phase IV (KMG-IV): sequencing the most valuable type-strain genomes for metagenomic binning, comparative biology and taxonomic classification.</title>
        <authorList>
            <person name="Goeker M."/>
        </authorList>
    </citation>
    <scope>NUCLEOTIDE SEQUENCE [LARGE SCALE GENOMIC DNA]</scope>
    <source>
        <strain evidence="1 2">DSM 103336</strain>
    </source>
</reference>
<name>A0A7W9BS10_9SPHN</name>